<dbReference type="STRING" id="37653.A0A0L8H769"/>
<feature type="non-terminal residue" evidence="1">
    <location>
        <position position="350"/>
    </location>
</feature>
<reference evidence="1" key="1">
    <citation type="submission" date="2015-07" db="EMBL/GenBank/DDBJ databases">
        <title>MeaNS - Measles Nucleotide Surveillance Program.</title>
        <authorList>
            <person name="Tran T."/>
            <person name="Druce J."/>
        </authorList>
    </citation>
    <scope>NUCLEOTIDE SEQUENCE</scope>
    <source>
        <strain evidence="1">UCB-OBI-ISO-001</strain>
        <tissue evidence="1">Gonad</tissue>
    </source>
</reference>
<organism evidence="1">
    <name type="scientific">Octopus bimaculoides</name>
    <name type="common">California two-spotted octopus</name>
    <dbReference type="NCBI Taxonomy" id="37653"/>
    <lineage>
        <taxon>Eukaryota</taxon>
        <taxon>Metazoa</taxon>
        <taxon>Spiralia</taxon>
        <taxon>Lophotrochozoa</taxon>
        <taxon>Mollusca</taxon>
        <taxon>Cephalopoda</taxon>
        <taxon>Coleoidea</taxon>
        <taxon>Octopodiformes</taxon>
        <taxon>Octopoda</taxon>
        <taxon>Incirrata</taxon>
        <taxon>Octopodidae</taxon>
        <taxon>Octopus</taxon>
    </lineage>
</organism>
<dbReference type="AlphaFoldDB" id="A0A0L8H769"/>
<protein>
    <submittedName>
        <fullName evidence="1">Uncharacterized protein</fullName>
    </submittedName>
</protein>
<name>A0A0L8H769_OCTBM</name>
<accession>A0A0L8H769</accession>
<dbReference type="EMBL" id="KQ419002">
    <property type="protein sequence ID" value="KOF84939.1"/>
    <property type="molecule type" value="Genomic_DNA"/>
</dbReference>
<sequence>MECTADEAFVNISGVGDFCDSQCRLGKCPRKWCVCNRTEDKRQDFKCVVSKYYENIDDLLTWCYALCATTQYCPTQYCICSGTPREIASTDFMEPEELKEITCRLTKGYEGIPGLLKWCYRLCKRIYCPRTHCICSVISDTTPVPKPKLRCSVTNRYKRLLGILSWCYVICERGYCPKAFCICTKSLTPPPTTPKMELSCTVNRKFLGIRGMNYWCLINCPLGNCPKSHCSCSMVRVTSPTTTLKPTQTTRAWRRRTIIIRRRITRIIRITFIRTQPARVGTTIRPRTTKIIRRTRIVTRIITIIIRRTILLQRTTRAFTRNTTKPANATVPTIAKNRTTTTRNITASVK</sequence>
<evidence type="ECO:0000313" key="1">
    <source>
        <dbReference type="EMBL" id="KOF84939.1"/>
    </source>
</evidence>
<proteinExistence type="predicted"/>
<gene>
    <name evidence="1" type="ORF">OCBIM_22021094mg</name>
</gene>